<sequence>MLGIHENEKNEIEIVFGVLGRIGIKAYGCKNCTRLEQLIQELSNSVKDIETQRQQMSQAQVSTINDMAASIHQNSVVVKALRDESRPIMELLVEKLEKLEKNYNTKSSGSGTNKLSEDNLVGKYITEKINGLSQQLFETNDKVSMVLIDSHRNVEMLNDQLRSWLSNFFISYIRDELIRIHNKLDEFMRKRHLKGPMDQNNNVIDISIKREKGIHNQVEQFQHPSLGFPANFENPVFQESLFNYNPSASHNHGVTQPNINMGLKTEETNGISKLTNQMLKRQGQQPPYFYIPDDAPIAELFGFSKTVDRPSVTKKRKYTKRTPKKATKIEIKNELPGAKQEHDSQNTCIA</sequence>
<feature type="non-terminal residue" evidence="2">
    <location>
        <position position="350"/>
    </location>
</feature>
<proteinExistence type="predicted"/>
<accession>A0A1R1PL76</accession>
<dbReference type="AlphaFoldDB" id="A0A1R1PL76"/>
<organism evidence="2 3">
    <name type="scientific">Zancudomyces culisetae</name>
    <name type="common">Gut fungus</name>
    <name type="synonym">Smittium culisetae</name>
    <dbReference type="NCBI Taxonomy" id="1213189"/>
    <lineage>
        <taxon>Eukaryota</taxon>
        <taxon>Fungi</taxon>
        <taxon>Fungi incertae sedis</taxon>
        <taxon>Zoopagomycota</taxon>
        <taxon>Kickxellomycotina</taxon>
        <taxon>Harpellomycetes</taxon>
        <taxon>Harpellales</taxon>
        <taxon>Legeriomycetaceae</taxon>
        <taxon>Zancudomyces</taxon>
    </lineage>
</organism>
<feature type="coiled-coil region" evidence="1">
    <location>
        <begin position="32"/>
        <end position="59"/>
    </location>
</feature>
<evidence type="ECO:0000256" key="1">
    <source>
        <dbReference type="SAM" id="Coils"/>
    </source>
</evidence>
<evidence type="ECO:0000313" key="3">
    <source>
        <dbReference type="Proteomes" id="UP000188320"/>
    </source>
</evidence>
<name>A0A1R1PL76_ZANCU</name>
<keyword evidence="3" id="KW-1185">Reference proteome</keyword>
<keyword evidence="1" id="KW-0175">Coiled coil</keyword>
<comment type="caution">
    <text evidence="2">The sequence shown here is derived from an EMBL/GenBank/DDBJ whole genome shotgun (WGS) entry which is preliminary data.</text>
</comment>
<gene>
    <name evidence="2" type="ORF">AX774_g4807</name>
</gene>
<reference evidence="3" key="1">
    <citation type="submission" date="2017-01" db="EMBL/GenBank/DDBJ databases">
        <authorList>
            <person name="Wang Y."/>
            <person name="White M."/>
            <person name="Kvist S."/>
            <person name="Moncalvo J.-M."/>
        </authorList>
    </citation>
    <scope>NUCLEOTIDE SEQUENCE [LARGE SCALE GENOMIC DNA]</scope>
    <source>
        <strain evidence="3">COL-18-3</strain>
    </source>
</reference>
<protein>
    <submittedName>
        <fullName evidence="2">Uncharacterized protein</fullName>
    </submittedName>
</protein>
<evidence type="ECO:0000313" key="2">
    <source>
        <dbReference type="EMBL" id="OMH81731.1"/>
    </source>
</evidence>
<dbReference type="EMBL" id="LSSK01000837">
    <property type="protein sequence ID" value="OMH81731.1"/>
    <property type="molecule type" value="Genomic_DNA"/>
</dbReference>
<dbReference type="Proteomes" id="UP000188320">
    <property type="component" value="Unassembled WGS sequence"/>
</dbReference>